<gene>
    <name evidence="3" type="ORF">G6034_02760</name>
</gene>
<protein>
    <submittedName>
        <fullName evidence="3">Nuclear transport factor 2 family protein</fullName>
    </submittedName>
</protein>
<dbReference type="Proteomes" id="UP000543556">
    <property type="component" value="Unassembled WGS sequence"/>
</dbReference>
<organism evidence="3 4">
    <name type="scientific">Arthrobacter wenxiniae</name>
    <dbReference type="NCBI Taxonomy" id="2713570"/>
    <lineage>
        <taxon>Bacteria</taxon>
        <taxon>Bacillati</taxon>
        <taxon>Actinomycetota</taxon>
        <taxon>Actinomycetes</taxon>
        <taxon>Micrococcales</taxon>
        <taxon>Micrococcaceae</taxon>
        <taxon>Arthrobacter</taxon>
    </lineage>
</organism>
<reference evidence="3 4" key="1">
    <citation type="submission" date="2020-02" db="EMBL/GenBank/DDBJ databases">
        <title>Genome sequence of strain AETb3-4.</title>
        <authorList>
            <person name="Gao J."/>
            <person name="Zhang X."/>
        </authorList>
    </citation>
    <scope>NUCLEOTIDE SEQUENCE [LARGE SCALE GENOMIC DNA]</scope>
    <source>
        <strain evidence="3 4">AETb3-4</strain>
    </source>
</reference>
<feature type="compositionally biased region" description="Gly residues" evidence="1">
    <location>
        <begin position="148"/>
        <end position="158"/>
    </location>
</feature>
<feature type="domain" description="SnoaL-like" evidence="2">
    <location>
        <begin position="9"/>
        <end position="114"/>
    </location>
</feature>
<dbReference type="RefSeq" id="WP_176633560.1">
    <property type="nucleotide sequence ID" value="NZ_JAAMFM010000002.1"/>
</dbReference>
<dbReference type="SUPFAM" id="SSF54427">
    <property type="entry name" value="NTF2-like"/>
    <property type="match status" value="1"/>
</dbReference>
<evidence type="ECO:0000313" key="3">
    <source>
        <dbReference type="EMBL" id="NVM93844.1"/>
    </source>
</evidence>
<evidence type="ECO:0000313" key="4">
    <source>
        <dbReference type="Proteomes" id="UP000543556"/>
    </source>
</evidence>
<evidence type="ECO:0000259" key="2">
    <source>
        <dbReference type="Pfam" id="PF12680"/>
    </source>
</evidence>
<dbReference type="Gene3D" id="3.10.450.50">
    <property type="match status" value="1"/>
</dbReference>
<dbReference type="EMBL" id="JAAMFM010000002">
    <property type="protein sequence ID" value="NVM93844.1"/>
    <property type="molecule type" value="Genomic_DNA"/>
</dbReference>
<evidence type="ECO:0000256" key="1">
    <source>
        <dbReference type="SAM" id="MobiDB-lite"/>
    </source>
</evidence>
<feature type="region of interest" description="Disordered" evidence="1">
    <location>
        <begin position="136"/>
        <end position="158"/>
    </location>
</feature>
<keyword evidence="4" id="KW-1185">Reference proteome</keyword>
<dbReference type="InterPro" id="IPR032710">
    <property type="entry name" value="NTF2-like_dom_sf"/>
</dbReference>
<sequence>MNDAAADVVRRFYESVAERDLAKAESCFAPDALWHLPGTGPIAGDHVGWPAIRDEFLVKLGPLSGGTFKAELLDVAVGERYVVAVQHATGDFGGRVLDITGCQLMHVEDGLIREVRGHYSNQEQLDAFWEEPARRPWPPSSVRRGSQGPVGPGLRGFR</sequence>
<dbReference type="InterPro" id="IPR037401">
    <property type="entry name" value="SnoaL-like"/>
</dbReference>
<name>A0A7Y7IE70_9MICC</name>
<dbReference type="Pfam" id="PF12680">
    <property type="entry name" value="SnoaL_2"/>
    <property type="match status" value="1"/>
</dbReference>
<proteinExistence type="predicted"/>
<accession>A0A7Y7IE70</accession>
<comment type="caution">
    <text evidence="3">The sequence shown here is derived from an EMBL/GenBank/DDBJ whole genome shotgun (WGS) entry which is preliminary data.</text>
</comment>
<dbReference type="CDD" id="cd00531">
    <property type="entry name" value="NTF2_like"/>
    <property type="match status" value="1"/>
</dbReference>
<dbReference type="AlphaFoldDB" id="A0A7Y7IE70"/>